<dbReference type="Pfam" id="PF00643">
    <property type="entry name" value="zf-B_box"/>
    <property type="match status" value="1"/>
</dbReference>
<sequence>MKKCELCDSPARMYCESDQASLCWDCDGKVHGANFLVAKHTRTLLCHECQSPTPWTGSGSRLAPTISLCEGCAATNDSTSSRNGGEGRDRDGDSDDGGSGDSDEDENEDGDDDDDDDEDDGGGGDGDDGENQVVPWSSTAPPENTTASGLVGCSKVRSFWGS</sequence>
<evidence type="ECO:0000313" key="7">
    <source>
        <dbReference type="EMBL" id="CAL1397630.1"/>
    </source>
</evidence>
<name>A0AAV2FJ16_9ROSI</name>
<feature type="compositionally biased region" description="Polar residues" evidence="5">
    <location>
        <begin position="134"/>
        <end position="148"/>
    </location>
</feature>
<keyword evidence="1" id="KW-0479">Metal-binding</keyword>
<evidence type="ECO:0000259" key="6">
    <source>
        <dbReference type="PROSITE" id="PS50119"/>
    </source>
</evidence>
<proteinExistence type="predicted"/>
<protein>
    <recommendedName>
        <fullName evidence="6">B box-type domain-containing protein</fullName>
    </recommendedName>
</protein>
<feature type="region of interest" description="Disordered" evidence="5">
    <location>
        <begin position="75"/>
        <end position="149"/>
    </location>
</feature>
<feature type="domain" description="B box-type" evidence="6">
    <location>
        <begin position="1"/>
        <end position="45"/>
    </location>
</feature>
<evidence type="ECO:0000256" key="5">
    <source>
        <dbReference type="SAM" id="MobiDB-lite"/>
    </source>
</evidence>
<reference evidence="7 8" key="1">
    <citation type="submission" date="2024-04" db="EMBL/GenBank/DDBJ databases">
        <authorList>
            <person name="Fracassetti M."/>
        </authorList>
    </citation>
    <scope>NUCLEOTIDE SEQUENCE [LARGE SCALE GENOMIC DNA]</scope>
</reference>
<dbReference type="PANTHER" id="PTHR31717">
    <property type="entry name" value="ZINC FINGER PROTEIN CONSTANS-LIKE 10"/>
    <property type="match status" value="1"/>
</dbReference>
<dbReference type="SMART" id="SM00336">
    <property type="entry name" value="BBOX"/>
    <property type="match status" value="1"/>
</dbReference>
<keyword evidence="8" id="KW-1185">Reference proteome</keyword>
<keyword evidence="3" id="KW-0862">Zinc</keyword>
<evidence type="ECO:0000313" key="8">
    <source>
        <dbReference type="Proteomes" id="UP001497516"/>
    </source>
</evidence>
<evidence type="ECO:0000256" key="2">
    <source>
        <dbReference type="ARBA" id="ARBA00022771"/>
    </source>
</evidence>
<dbReference type="AlphaFoldDB" id="A0AAV2FJ16"/>
<dbReference type="CDD" id="cd19821">
    <property type="entry name" value="Bbox1_BBX-like"/>
    <property type="match status" value="1"/>
</dbReference>
<dbReference type="PROSITE" id="PS50119">
    <property type="entry name" value="ZF_BBOX"/>
    <property type="match status" value="1"/>
</dbReference>
<dbReference type="GO" id="GO:0008270">
    <property type="term" value="F:zinc ion binding"/>
    <property type="evidence" value="ECO:0007669"/>
    <property type="project" value="UniProtKB-KW"/>
</dbReference>
<dbReference type="InterPro" id="IPR000315">
    <property type="entry name" value="Znf_B-box"/>
</dbReference>
<gene>
    <name evidence="7" type="ORF">LTRI10_LOCUS37913</name>
</gene>
<accession>A0AAV2FJ16</accession>
<dbReference type="EMBL" id="OZ034819">
    <property type="protein sequence ID" value="CAL1397630.1"/>
    <property type="molecule type" value="Genomic_DNA"/>
</dbReference>
<dbReference type="PANTHER" id="PTHR31717:SF60">
    <property type="entry name" value="B-BOX TYPE ZINC FINGER FAMILY PROTEIN"/>
    <property type="match status" value="1"/>
</dbReference>
<organism evidence="7 8">
    <name type="scientific">Linum trigynum</name>
    <dbReference type="NCBI Taxonomy" id="586398"/>
    <lineage>
        <taxon>Eukaryota</taxon>
        <taxon>Viridiplantae</taxon>
        <taxon>Streptophyta</taxon>
        <taxon>Embryophyta</taxon>
        <taxon>Tracheophyta</taxon>
        <taxon>Spermatophyta</taxon>
        <taxon>Magnoliopsida</taxon>
        <taxon>eudicotyledons</taxon>
        <taxon>Gunneridae</taxon>
        <taxon>Pentapetalae</taxon>
        <taxon>rosids</taxon>
        <taxon>fabids</taxon>
        <taxon>Malpighiales</taxon>
        <taxon>Linaceae</taxon>
        <taxon>Linum</taxon>
    </lineage>
</organism>
<evidence type="ECO:0000256" key="1">
    <source>
        <dbReference type="ARBA" id="ARBA00022723"/>
    </source>
</evidence>
<dbReference type="InterPro" id="IPR049808">
    <property type="entry name" value="CONSTANS-like_Bbox1"/>
</dbReference>
<keyword evidence="2 4" id="KW-0863">Zinc-finger</keyword>
<evidence type="ECO:0000256" key="3">
    <source>
        <dbReference type="ARBA" id="ARBA00022833"/>
    </source>
</evidence>
<feature type="compositionally biased region" description="Acidic residues" evidence="5">
    <location>
        <begin position="92"/>
        <end position="130"/>
    </location>
</feature>
<dbReference type="Proteomes" id="UP001497516">
    <property type="component" value="Chromosome 6"/>
</dbReference>
<evidence type="ECO:0000256" key="4">
    <source>
        <dbReference type="PROSITE-ProRule" id="PRU00024"/>
    </source>
</evidence>